<dbReference type="AlphaFoldDB" id="A0AAV5ALI0"/>
<comment type="similarity">
    <text evidence="3 10">Belongs to the cytochrome P450 family.</text>
</comment>
<sequence>MSLHPNLPFPFCITGLELPPGPPGKPLVGHFFELPKLLNQTFMYEWKEKYGDIVSINSFGMPIVFIYSEKIAQELIEKRGSLYSDRPSFHMAWLQLLRDLLETPQNFSEHLKYAVGRIIIDVVYAIDVKPENDPFLDVIHMALEGVGYAILPGLWLIDIFPKLNSIPDWVPGIPFKNFMKKYKEATLASTDIPFDVVKNRTSPDHSFVSASLQRLGRLTDPSPEEEVIIKDVAGTAYSAGAGTTYATLLQAAVASILHPDVQEKVHEELDRVLGDRLPTLEEIVLRWRTPLPLGIAHAILEDDIYGDYFIPKGSVIIADSWQILRDKKYGPDPESFNPERFTQSGSRPPIEQFGFGRRLCPGRFFAENMLFLLAASIFKVFDIVPKKDEDGNDILVTDRIIESLLS</sequence>
<evidence type="ECO:0000256" key="8">
    <source>
        <dbReference type="ARBA" id="ARBA00023033"/>
    </source>
</evidence>
<dbReference type="GO" id="GO:0016705">
    <property type="term" value="F:oxidoreductase activity, acting on paired donors, with incorporation or reduction of molecular oxygen"/>
    <property type="evidence" value="ECO:0007669"/>
    <property type="project" value="InterPro"/>
</dbReference>
<evidence type="ECO:0000256" key="1">
    <source>
        <dbReference type="ARBA" id="ARBA00001971"/>
    </source>
</evidence>
<evidence type="ECO:0000256" key="10">
    <source>
        <dbReference type="RuleBase" id="RU000461"/>
    </source>
</evidence>
<evidence type="ECO:0000256" key="9">
    <source>
        <dbReference type="PIRSR" id="PIRSR602401-1"/>
    </source>
</evidence>
<evidence type="ECO:0000313" key="12">
    <source>
        <dbReference type="Proteomes" id="UP001050691"/>
    </source>
</evidence>
<comment type="pathway">
    <text evidence="2">Secondary metabolite biosynthesis.</text>
</comment>
<dbReference type="SUPFAM" id="SSF48264">
    <property type="entry name" value="Cytochrome P450"/>
    <property type="match status" value="1"/>
</dbReference>
<keyword evidence="5 9" id="KW-0479">Metal-binding</keyword>
<dbReference type="Pfam" id="PF00067">
    <property type="entry name" value="p450"/>
    <property type="match status" value="2"/>
</dbReference>
<protein>
    <recommendedName>
        <fullName evidence="13">Cytochrome P450</fullName>
    </recommendedName>
</protein>
<dbReference type="InterPro" id="IPR017972">
    <property type="entry name" value="Cyt_P450_CS"/>
</dbReference>
<comment type="cofactor">
    <cofactor evidence="1 9">
        <name>heme</name>
        <dbReference type="ChEBI" id="CHEBI:30413"/>
    </cofactor>
</comment>
<keyword evidence="4 9" id="KW-0349">Heme</keyword>
<reference evidence="11" key="1">
    <citation type="submission" date="2021-10" db="EMBL/GenBank/DDBJ databases">
        <title>De novo Genome Assembly of Clathrus columnatus (Basidiomycota, Fungi) Using Illumina and Nanopore Sequence Data.</title>
        <authorList>
            <person name="Ogiso-Tanaka E."/>
            <person name="Itagaki H."/>
            <person name="Hosoya T."/>
            <person name="Hosaka K."/>
        </authorList>
    </citation>
    <scope>NUCLEOTIDE SEQUENCE</scope>
    <source>
        <strain evidence="11">MO-923</strain>
    </source>
</reference>
<dbReference type="GO" id="GO:0020037">
    <property type="term" value="F:heme binding"/>
    <property type="evidence" value="ECO:0007669"/>
    <property type="project" value="InterPro"/>
</dbReference>
<evidence type="ECO:0000313" key="11">
    <source>
        <dbReference type="EMBL" id="GJJ13543.1"/>
    </source>
</evidence>
<dbReference type="GO" id="GO:0004497">
    <property type="term" value="F:monooxygenase activity"/>
    <property type="evidence" value="ECO:0007669"/>
    <property type="project" value="UniProtKB-KW"/>
</dbReference>
<gene>
    <name evidence="11" type="ORF">Clacol_007798</name>
</gene>
<evidence type="ECO:0000256" key="7">
    <source>
        <dbReference type="ARBA" id="ARBA00023004"/>
    </source>
</evidence>
<dbReference type="Gene3D" id="1.10.630.10">
    <property type="entry name" value="Cytochrome P450"/>
    <property type="match status" value="1"/>
</dbReference>
<dbReference type="GO" id="GO:0005506">
    <property type="term" value="F:iron ion binding"/>
    <property type="evidence" value="ECO:0007669"/>
    <property type="project" value="InterPro"/>
</dbReference>
<organism evidence="11 12">
    <name type="scientific">Clathrus columnatus</name>
    <dbReference type="NCBI Taxonomy" id="1419009"/>
    <lineage>
        <taxon>Eukaryota</taxon>
        <taxon>Fungi</taxon>
        <taxon>Dikarya</taxon>
        <taxon>Basidiomycota</taxon>
        <taxon>Agaricomycotina</taxon>
        <taxon>Agaricomycetes</taxon>
        <taxon>Phallomycetidae</taxon>
        <taxon>Phallales</taxon>
        <taxon>Clathraceae</taxon>
        <taxon>Clathrus</taxon>
    </lineage>
</organism>
<dbReference type="PANTHER" id="PTHR46300">
    <property type="entry name" value="P450, PUTATIVE (EUROFUNG)-RELATED-RELATED"/>
    <property type="match status" value="1"/>
</dbReference>
<dbReference type="InterPro" id="IPR001128">
    <property type="entry name" value="Cyt_P450"/>
</dbReference>
<proteinExistence type="inferred from homology"/>
<evidence type="ECO:0000256" key="3">
    <source>
        <dbReference type="ARBA" id="ARBA00010617"/>
    </source>
</evidence>
<dbReference type="InterPro" id="IPR036396">
    <property type="entry name" value="Cyt_P450_sf"/>
</dbReference>
<dbReference type="Proteomes" id="UP001050691">
    <property type="component" value="Unassembled WGS sequence"/>
</dbReference>
<keyword evidence="12" id="KW-1185">Reference proteome</keyword>
<evidence type="ECO:0000256" key="6">
    <source>
        <dbReference type="ARBA" id="ARBA00023002"/>
    </source>
</evidence>
<name>A0AAV5ALI0_9AGAM</name>
<dbReference type="InterPro" id="IPR002401">
    <property type="entry name" value="Cyt_P450_E_grp-I"/>
</dbReference>
<keyword evidence="6 10" id="KW-0560">Oxidoreductase</keyword>
<evidence type="ECO:0000256" key="2">
    <source>
        <dbReference type="ARBA" id="ARBA00005179"/>
    </source>
</evidence>
<dbReference type="PANTHER" id="PTHR46300:SF7">
    <property type="entry name" value="P450, PUTATIVE (EUROFUNG)-RELATED"/>
    <property type="match status" value="1"/>
</dbReference>
<dbReference type="PRINTS" id="PR00463">
    <property type="entry name" value="EP450I"/>
</dbReference>
<accession>A0AAV5ALI0</accession>
<comment type="caution">
    <text evidence="11">The sequence shown here is derived from an EMBL/GenBank/DDBJ whole genome shotgun (WGS) entry which is preliminary data.</text>
</comment>
<dbReference type="InterPro" id="IPR050364">
    <property type="entry name" value="Cytochrome_P450_fung"/>
</dbReference>
<evidence type="ECO:0000256" key="5">
    <source>
        <dbReference type="ARBA" id="ARBA00022723"/>
    </source>
</evidence>
<dbReference type="EMBL" id="BPWL01000008">
    <property type="protein sequence ID" value="GJJ13543.1"/>
    <property type="molecule type" value="Genomic_DNA"/>
</dbReference>
<keyword evidence="7 9" id="KW-0408">Iron</keyword>
<keyword evidence="8 10" id="KW-0503">Monooxygenase</keyword>
<dbReference type="PROSITE" id="PS00086">
    <property type="entry name" value="CYTOCHROME_P450"/>
    <property type="match status" value="1"/>
</dbReference>
<feature type="binding site" description="axial binding residue" evidence="9">
    <location>
        <position position="360"/>
    </location>
    <ligand>
        <name>heme</name>
        <dbReference type="ChEBI" id="CHEBI:30413"/>
    </ligand>
    <ligandPart>
        <name>Fe</name>
        <dbReference type="ChEBI" id="CHEBI:18248"/>
    </ligandPart>
</feature>
<evidence type="ECO:0008006" key="13">
    <source>
        <dbReference type="Google" id="ProtNLM"/>
    </source>
</evidence>
<evidence type="ECO:0000256" key="4">
    <source>
        <dbReference type="ARBA" id="ARBA00022617"/>
    </source>
</evidence>